<evidence type="ECO:0000313" key="9">
    <source>
        <dbReference type="EMBL" id="MFC4108658.1"/>
    </source>
</evidence>
<gene>
    <name evidence="9" type="ORF">ACFOX0_22325</name>
</gene>
<keyword evidence="6 9" id="KW-0482">Metalloprotease</keyword>
<keyword evidence="5" id="KW-0479">Metal-binding</keyword>
<comment type="catalytic activity">
    <reaction evidence="1">
        <text>Hydrolyzes proteins with a preference for Tyr or Phe in the P1' position. Has no action on amino-acid p-nitroanilides.</text>
        <dbReference type="EC" id="3.4.24.77"/>
    </reaction>
</comment>
<reference evidence="10" key="1">
    <citation type="journal article" date="2019" name="Int. J. Syst. Evol. Microbiol.">
        <title>The Global Catalogue of Microorganisms (GCM) 10K type strain sequencing project: providing services to taxonomists for standard genome sequencing and annotation.</title>
        <authorList>
            <consortium name="The Broad Institute Genomics Platform"/>
            <consortium name="The Broad Institute Genome Sequencing Center for Infectious Disease"/>
            <person name="Wu L."/>
            <person name="Ma J."/>
        </authorList>
    </citation>
    <scope>NUCLEOTIDE SEQUENCE [LARGE SCALE GENOMIC DNA]</scope>
    <source>
        <strain evidence="10">2902at01</strain>
    </source>
</reference>
<dbReference type="EC" id="3.4.24.77" evidence="3"/>
<keyword evidence="8" id="KW-0732">Signal</keyword>
<name>A0ABV8KRM9_9ACTN</name>
<proteinExistence type="inferred from homology"/>
<dbReference type="Gene3D" id="3.40.390.10">
    <property type="entry name" value="Collagenase (Catalytic Domain)"/>
    <property type="match status" value="1"/>
</dbReference>
<keyword evidence="9" id="KW-0378">Hydrolase</keyword>
<organism evidence="9 10">
    <name type="scientific">Micromonospora zhanjiangensis</name>
    <dbReference type="NCBI Taxonomy" id="1522057"/>
    <lineage>
        <taxon>Bacteria</taxon>
        <taxon>Bacillati</taxon>
        <taxon>Actinomycetota</taxon>
        <taxon>Actinomycetes</taxon>
        <taxon>Micromonosporales</taxon>
        <taxon>Micromonosporaceae</taxon>
        <taxon>Micromonospora</taxon>
    </lineage>
</organism>
<evidence type="ECO:0000256" key="6">
    <source>
        <dbReference type="ARBA" id="ARBA00023049"/>
    </source>
</evidence>
<keyword evidence="6 9" id="KW-0645">Protease</keyword>
<dbReference type="GO" id="GO:0008237">
    <property type="term" value="F:metallopeptidase activity"/>
    <property type="evidence" value="ECO:0007669"/>
    <property type="project" value="UniProtKB-KW"/>
</dbReference>
<evidence type="ECO:0000256" key="8">
    <source>
        <dbReference type="SAM" id="SignalP"/>
    </source>
</evidence>
<feature type="chain" id="PRO_5046241571" description="Extracellular small neutral protease" evidence="8">
    <location>
        <begin position="31"/>
        <end position="193"/>
    </location>
</feature>
<evidence type="ECO:0000256" key="2">
    <source>
        <dbReference type="ARBA" id="ARBA00006571"/>
    </source>
</evidence>
<evidence type="ECO:0000256" key="7">
    <source>
        <dbReference type="ARBA" id="ARBA00029927"/>
    </source>
</evidence>
<dbReference type="SUPFAM" id="SSF55486">
    <property type="entry name" value="Metalloproteases ('zincins'), catalytic domain"/>
    <property type="match status" value="1"/>
</dbReference>
<accession>A0ABV8KRM9</accession>
<dbReference type="InterPro" id="IPR024079">
    <property type="entry name" value="MetalloPept_cat_dom_sf"/>
</dbReference>
<comment type="caution">
    <text evidence="9">The sequence shown here is derived from an EMBL/GenBank/DDBJ whole genome shotgun (WGS) entry which is preliminary data.</text>
</comment>
<evidence type="ECO:0000256" key="3">
    <source>
        <dbReference type="ARBA" id="ARBA00012325"/>
    </source>
</evidence>
<evidence type="ECO:0000256" key="5">
    <source>
        <dbReference type="ARBA" id="ARBA00022723"/>
    </source>
</evidence>
<sequence>MSRRLLSRALGILALAAFGATAVGAGPAVAAPGGSLAIRNVCYTTSQAGPYAGTADQAASIWNNATANINMAKCGSNVSIRYTTGGGSYAVRYSLGNGYVVIDTQQAAQYSPLRIMTHELGHILGLPDNYNGNCAILMSGGSAGTSCTNPYPSSGEAAQVDRNFGSALSATSSAADGATVFQDSWPAPAGALR</sequence>
<dbReference type="Proteomes" id="UP001595868">
    <property type="component" value="Unassembled WGS sequence"/>
</dbReference>
<dbReference type="InterPro" id="IPR000013">
    <property type="entry name" value="Peptidase_M7"/>
</dbReference>
<feature type="signal peptide" evidence="8">
    <location>
        <begin position="1"/>
        <end position="30"/>
    </location>
</feature>
<dbReference type="RefSeq" id="WP_377549234.1">
    <property type="nucleotide sequence ID" value="NZ_JBHSBN010000017.1"/>
</dbReference>
<keyword evidence="10" id="KW-1185">Reference proteome</keyword>
<evidence type="ECO:0000313" key="10">
    <source>
        <dbReference type="Proteomes" id="UP001595868"/>
    </source>
</evidence>
<dbReference type="PRINTS" id="PR00787">
    <property type="entry name" value="NEUTRALPTASE"/>
</dbReference>
<protein>
    <recommendedName>
        <fullName evidence="4">Extracellular small neutral protease</fullName>
        <ecNumber evidence="3">3.4.24.77</ecNumber>
    </recommendedName>
    <alternativeName>
        <fullName evidence="7">Snapalysin</fullName>
    </alternativeName>
</protein>
<dbReference type="Pfam" id="PF02031">
    <property type="entry name" value="Peptidase_M7"/>
    <property type="match status" value="1"/>
</dbReference>
<evidence type="ECO:0000256" key="4">
    <source>
        <dbReference type="ARBA" id="ARBA00019129"/>
    </source>
</evidence>
<dbReference type="EMBL" id="JBHSBN010000017">
    <property type="protein sequence ID" value="MFC4108658.1"/>
    <property type="molecule type" value="Genomic_DNA"/>
</dbReference>
<evidence type="ECO:0000256" key="1">
    <source>
        <dbReference type="ARBA" id="ARBA00000612"/>
    </source>
</evidence>
<comment type="similarity">
    <text evidence="2">Belongs to the peptidase M7 family.</text>
</comment>